<proteinExistence type="predicted"/>
<keyword evidence="2" id="KW-1185">Reference proteome</keyword>
<name>A0ABY7LTF6_9BACT</name>
<protein>
    <submittedName>
        <fullName evidence="1">Uncharacterized protein</fullName>
    </submittedName>
</protein>
<dbReference type="EMBL" id="CP114767">
    <property type="protein sequence ID" value="WBA43686.1"/>
    <property type="molecule type" value="Genomic_DNA"/>
</dbReference>
<dbReference type="RefSeq" id="WP_269561722.1">
    <property type="nucleotide sequence ID" value="NZ_CP114767.1"/>
</dbReference>
<sequence>MADYQVKSHSTRTFTLREADAVLGELTYTEWFSFKALLNLSDSPPLQIEPKGFWGTTIELKEQGEVLLSFKMHWNGNILLKSRMGGVNQTFVLKSRSLLKNEYVLLNKADQQLLLIRPDFRWNSANYDYTISSNEDFEALAAKHVLLLIAVHCTNYYLTMMTSTVLLSA</sequence>
<reference evidence="1 2" key="1">
    <citation type="submission" date="2022-12" db="EMBL/GenBank/DDBJ databases">
        <title>Hymenobacter canadensis sp. nov. isolated from lake water of the Cambridge Bay, Canada.</title>
        <authorList>
            <person name="Kim W.H."/>
            <person name="Lee Y.M."/>
        </authorList>
    </citation>
    <scope>NUCLEOTIDE SEQUENCE [LARGE SCALE GENOMIC DNA]</scope>
    <source>
        <strain evidence="1 2">PAMC 29467</strain>
    </source>
</reference>
<organism evidence="1 2">
    <name type="scientific">Hymenobacter canadensis</name>
    <dbReference type="NCBI Taxonomy" id="2999067"/>
    <lineage>
        <taxon>Bacteria</taxon>
        <taxon>Pseudomonadati</taxon>
        <taxon>Bacteroidota</taxon>
        <taxon>Cytophagia</taxon>
        <taxon>Cytophagales</taxon>
        <taxon>Hymenobacteraceae</taxon>
        <taxon>Hymenobacter</taxon>
    </lineage>
</organism>
<accession>A0ABY7LTF6</accession>
<evidence type="ECO:0000313" key="1">
    <source>
        <dbReference type="EMBL" id="WBA43686.1"/>
    </source>
</evidence>
<gene>
    <name evidence="1" type="ORF">O3303_08975</name>
</gene>
<dbReference type="Proteomes" id="UP001211005">
    <property type="component" value="Chromosome"/>
</dbReference>
<evidence type="ECO:0000313" key="2">
    <source>
        <dbReference type="Proteomes" id="UP001211005"/>
    </source>
</evidence>